<dbReference type="AlphaFoldDB" id="A0A2C5XFP0"/>
<dbReference type="EMBL" id="APWK03000014">
    <property type="protein sequence ID" value="PHH55253.1"/>
    <property type="molecule type" value="Genomic_DNA"/>
</dbReference>
<feature type="signal peptide" evidence="1">
    <location>
        <begin position="1"/>
        <end position="19"/>
    </location>
</feature>
<sequence>MRFTSFVAGLFAATGMAHSLQTAEIFLQPILSSPSPPTAAPAPILLGKIHYDVADPSSATVTDYEAPELPEDTELVRIGVWGATDGSGSGKWRSSTTIAGVENFDKGYSPSLLLSVDQRGDILGATLKGVRVDAGQTRDSAPRAVVLVSQTGKQPELNKPVVLSPSGRKQQAEEEKTFLQKYWMFILAGALILMSGGGEGK</sequence>
<dbReference type="Pfam" id="PF21203">
    <property type="entry name" value="ECM10"/>
    <property type="match status" value="1"/>
</dbReference>
<evidence type="ECO:0000256" key="1">
    <source>
        <dbReference type="SAM" id="SignalP"/>
    </source>
</evidence>
<name>A0A2C5XFP0_9PEZI</name>
<dbReference type="Proteomes" id="UP000222788">
    <property type="component" value="Unassembled WGS sequence"/>
</dbReference>
<protein>
    <recommendedName>
        <fullName evidence="4">ER membrane protein complex subunit 10</fullName>
    </recommendedName>
</protein>
<evidence type="ECO:0000313" key="2">
    <source>
        <dbReference type="EMBL" id="PHH55253.1"/>
    </source>
</evidence>
<evidence type="ECO:0000313" key="3">
    <source>
        <dbReference type="Proteomes" id="UP000222788"/>
    </source>
</evidence>
<keyword evidence="1" id="KW-0732">Signal</keyword>
<keyword evidence="3" id="KW-1185">Reference proteome</keyword>
<dbReference type="PANTHER" id="PTHR39219">
    <property type="entry name" value="ER MEMBRANE PROTEIN COMPLEX SUBUNIT 10"/>
    <property type="match status" value="1"/>
</dbReference>
<organism evidence="2 3">
    <name type="scientific">Ceratocystis fimbriata CBS 114723</name>
    <dbReference type="NCBI Taxonomy" id="1035309"/>
    <lineage>
        <taxon>Eukaryota</taxon>
        <taxon>Fungi</taxon>
        <taxon>Dikarya</taxon>
        <taxon>Ascomycota</taxon>
        <taxon>Pezizomycotina</taxon>
        <taxon>Sordariomycetes</taxon>
        <taxon>Hypocreomycetidae</taxon>
        <taxon>Microascales</taxon>
        <taxon>Ceratocystidaceae</taxon>
        <taxon>Ceratocystis</taxon>
    </lineage>
</organism>
<dbReference type="STRING" id="1035309.A0A2C5XFP0"/>
<reference evidence="2 3" key="2">
    <citation type="journal article" date="2013" name="IMA Fungus">
        <title>IMA Genome-F 1: Ceratocystis fimbriata: Draft nuclear genome sequence for the plant pathogen, Ceratocystis fimbriata.</title>
        <authorList>
            <person name="Wilken P.M."/>
            <person name="Steenkamp E.T."/>
            <person name="Wingfield M.J."/>
            <person name="de Beer Z.W."/>
            <person name="Wingfield B.D."/>
        </authorList>
    </citation>
    <scope>NUCLEOTIDE SEQUENCE [LARGE SCALE GENOMIC DNA]</scope>
    <source>
        <strain evidence="2 3">CBS 114723</strain>
    </source>
</reference>
<proteinExistence type="predicted"/>
<comment type="caution">
    <text evidence="2">The sequence shown here is derived from an EMBL/GenBank/DDBJ whole genome shotgun (WGS) entry which is preliminary data.</text>
</comment>
<feature type="chain" id="PRO_5011976504" description="ER membrane protein complex subunit 10" evidence="1">
    <location>
        <begin position="20"/>
        <end position="201"/>
    </location>
</feature>
<reference evidence="2 3" key="1">
    <citation type="journal article" date="2013" name="Fungal Biol.">
        <title>Analysis of microsatellite markers in the genome of the plant pathogen Ceratocystis fimbriata.</title>
        <authorList>
            <person name="Simpson M.C."/>
            <person name="Wilken P.M."/>
            <person name="Coetzee M.P."/>
            <person name="Wingfield M.J."/>
            <person name="Wingfield B.D."/>
        </authorList>
    </citation>
    <scope>NUCLEOTIDE SEQUENCE [LARGE SCALE GENOMIC DNA]</scope>
    <source>
        <strain evidence="2 3">CBS 114723</strain>
    </source>
</reference>
<accession>A0A2C5XFP0</accession>
<gene>
    <name evidence="2" type="ORF">CFIMG_000113RA</name>
</gene>
<dbReference type="OrthoDB" id="1894652at2759"/>
<dbReference type="PANTHER" id="PTHR39219:SF1">
    <property type="entry name" value="ER MEMBRANE PROTEIN COMPLEX SUBUNIT 10"/>
    <property type="match status" value="1"/>
</dbReference>
<evidence type="ECO:0008006" key="4">
    <source>
        <dbReference type="Google" id="ProtNLM"/>
    </source>
</evidence>